<keyword evidence="5" id="KW-0539">Nucleus</keyword>
<evidence type="ECO:0000256" key="1">
    <source>
        <dbReference type="ARBA" id="ARBA00004123"/>
    </source>
</evidence>
<protein>
    <submittedName>
        <fullName evidence="8">TATA-box-binding protein</fullName>
    </submittedName>
</protein>
<proteinExistence type="inferred from homology"/>
<dbReference type="HAMAP" id="MF_00408">
    <property type="entry name" value="TATA_bind_prot_arch"/>
    <property type="match status" value="1"/>
</dbReference>
<evidence type="ECO:0000313" key="8">
    <source>
        <dbReference type="RefSeq" id="XP_017775325.1"/>
    </source>
</evidence>
<keyword evidence="4" id="KW-0804">Transcription</keyword>
<feature type="compositionally biased region" description="Low complexity" evidence="6">
    <location>
        <begin position="29"/>
        <end position="42"/>
    </location>
</feature>
<feature type="region of interest" description="Disordered" evidence="6">
    <location>
        <begin position="1"/>
        <end position="42"/>
    </location>
</feature>
<comment type="subcellular location">
    <subcellularLocation>
        <location evidence="1">Nucleus</location>
    </subcellularLocation>
</comment>
<dbReference type="SUPFAM" id="SSF55945">
    <property type="entry name" value="TATA-box binding protein-like"/>
    <property type="match status" value="2"/>
</dbReference>
<evidence type="ECO:0000256" key="6">
    <source>
        <dbReference type="SAM" id="MobiDB-lite"/>
    </source>
</evidence>
<evidence type="ECO:0000313" key="7">
    <source>
        <dbReference type="Proteomes" id="UP000695000"/>
    </source>
</evidence>
<dbReference type="Gene3D" id="3.30.310.10">
    <property type="entry name" value="TATA-Binding Protein"/>
    <property type="match status" value="2"/>
</dbReference>
<dbReference type="PANTHER" id="PTHR10126">
    <property type="entry name" value="TATA-BOX BINDING PROTEIN"/>
    <property type="match status" value="1"/>
</dbReference>
<organism evidence="7 8">
    <name type="scientific">Nicrophorus vespilloides</name>
    <name type="common">Boreal carrion beetle</name>
    <dbReference type="NCBI Taxonomy" id="110193"/>
    <lineage>
        <taxon>Eukaryota</taxon>
        <taxon>Metazoa</taxon>
        <taxon>Ecdysozoa</taxon>
        <taxon>Arthropoda</taxon>
        <taxon>Hexapoda</taxon>
        <taxon>Insecta</taxon>
        <taxon>Pterygota</taxon>
        <taxon>Neoptera</taxon>
        <taxon>Endopterygota</taxon>
        <taxon>Coleoptera</taxon>
        <taxon>Polyphaga</taxon>
        <taxon>Staphyliniformia</taxon>
        <taxon>Silphidae</taxon>
        <taxon>Nicrophorinae</taxon>
        <taxon>Nicrophorus</taxon>
    </lineage>
</organism>
<dbReference type="RefSeq" id="XP_017775325.1">
    <property type="nucleotide sequence ID" value="XM_017919836.1"/>
</dbReference>
<evidence type="ECO:0000256" key="4">
    <source>
        <dbReference type="ARBA" id="ARBA00023163"/>
    </source>
</evidence>
<dbReference type="InterPro" id="IPR033710">
    <property type="entry name" value="TBP_eukaryotic"/>
</dbReference>
<comment type="similarity">
    <text evidence="2">Belongs to the TBP family.</text>
</comment>
<name>A0ABM1ML75_NICVS</name>
<keyword evidence="3" id="KW-0238">DNA-binding</keyword>
<dbReference type="Proteomes" id="UP000695000">
    <property type="component" value="Unplaced"/>
</dbReference>
<reference evidence="8" key="1">
    <citation type="submission" date="2025-08" db="UniProtKB">
        <authorList>
            <consortium name="RefSeq"/>
        </authorList>
    </citation>
    <scope>IDENTIFICATION</scope>
    <source>
        <tissue evidence="8">Whole Larva</tissue>
    </source>
</reference>
<sequence>MEDKHDGVAKVLQSPAKQPTPAVPVPDWSTPSPSTAKTTAQPASLLSNASMTVVTPGSAIGDPNIQLNINNCVATIDVGCELNLMTINFRTRNSEYNPARFNAVIMRIRDPRCTALIFRTGKIVCTGSRTEADSFLACKKFARILQKLNFKVKFTNFKIHNLLATCDLRFPIKLENLHQLHGQFCSYEPELFPGLIYRIVKPRLVIVIFVNGKLCFTGAKSRNDIKEALENIYPILKSFRKN</sequence>
<dbReference type="GeneID" id="108561776"/>
<evidence type="ECO:0000256" key="5">
    <source>
        <dbReference type="ARBA" id="ARBA00023242"/>
    </source>
</evidence>
<accession>A0ABM1ML75</accession>
<dbReference type="InterPro" id="IPR012295">
    <property type="entry name" value="TBP_dom_sf"/>
</dbReference>
<evidence type="ECO:0000256" key="2">
    <source>
        <dbReference type="ARBA" id="ARBA00005560"/>
    </source>
</evidence>
<gene>
    <name evidence="8" type="primary">LOC108561776</name>
</gene>
<keyword evidence="7" id="KW-1185">Reference proteome</keyword>
<dbReference type="PRINTS" id="PR00686">
    <property type="entry name" value="TIFACTORIID"/>
</dbReference>
<evidence type="ECO:0000256" key="3">
    <source>
        <dbReference type="ARBA" id="ARBA00023125"/>
    </source>
</evidence>
<dbReference type="InterPro" id="IPR000814">
    <property type="entry name" value="TBP"/>
</dbReference>
<dbReference type="Pfam" id="PF00352">
    <property type="entry name" value="TBP"/>
    <property type="match status" value="2"/>
</dbReference>
<dbReference type="CDD" id="cd04516">
    <property type="entry name" value="TBP_eukaryotes"/>
    <property type="match status" value="1"/>
</dbReference>